<keyword evidence="8" id="KW-1133">Transmembrane helix</keyword>
<keyword evidence="7" id="KW-0653">Protein transport</keyword>
<evidence type="ECO:0000256" key="9">
    <source>
        <dbReference type="ARBA" id="ARBA00023136"/>
    </source>
</evidence>
<comment type="similarity">
    <text evidence="2">Belongs to the TonB family.</text>
</comment>
<evidence type="ECO:0000256" key="1">
    <source>
        <dbReference type="ARBA" id="ARBA00004383"/>
    </source>
</evidence>
<comment type="subcellular location">
    <subcellularLocation>
        <location evidence="1">Cell inner membrane</location>
        <topology evidence="1">Single-pass membrane protein</topology>
        <orientation evidence="1">Periplasmic side</orientation>
    </subcellularLocation>
</comment>
<dbReference type="InterPro" id="IPR051045">
    <property type="entry name" value="TonB-dependent_transducer"/>
</dbReference>
<accession>A0ABV5JGZ6</accession>
<evidence type="ECO:0000259" key="12">
    <source>
        <dbReference type="PROSITE" id="PS52015"/>
    </source>
</evidence>
<proteinExistence type="inferred from homology"/>
<reference evidence="13 14" key="1">
    <citation type="submission" date="2024-09" db="EMBL/GenBank/DDBJ databases">
        <authorList>
            <person name="Sun Q."/>
            <person name="Mori K."/>
        </authorList>
    </citation>
    <scope>NUCLEOTIDE SEQUENCE [LARGE SCALE GENOMIC DNA]</scope>
    <source>
        <strain evidence="13 14">CECT 8726</strain>
    </source>
</reference>
<evidence type="ECO:0000256" key="3">
    <source>
        <dbReference type="ARBA" id="ARBA00022448"/>
    </source>
</evidence>
<sequence length="285" mass="29726">MSRAVEFTIFLTIAVAVHMAAFATSEKAGGASSSGEDGTALVSLQASSSSVANMVAKWEQPTEIVMPPEVSPQQFATPNVPPTMSNRQTSNPAQPMLPSMSQVLPMPTENTAYQVVTTSPQPPEPQAPQAATPSDTAPVARPNTQPVDTRAQQVQVQAPASTAQRAAGQGGGAAAGTSASDSSATLSQNQERSLLASWGGELRATIERRKRYPAGARGVSGTVTVRLSMGRNGRLQGVSVARSSGNSLLDQAALEAVRSARRFPAAPRGLTRPSYVFSLPIQFTR</sequence>
<feature type="region of interest" description="Disordered" evidence="10">
    <location>
        <begin position="74"/>
        <end position="100"/>
    </location>
</feature>
<name>A0ABV5JGZ6_9RHOB</name>
<dbReference type="PANTHER" id="PTHR33446">
    <property type="entry name" value="PROTEIN TONB-RELATED"/>
    <property type="match status" value="1"/>
</dbReference>
<feature type="compositionally biased region" description="Polar residues" evidence="10">
    <location>
        <begin position="142"/>
        <end position="159"/>
    </location>
</feature>
<dbReference type="InterPro" id="IPR037682">
    <property type="entry name" value="TonB_C"/>
</dbReference>
<feature type="region of interest" description="Disordered" evidence="10">
    <location>
        <begin position="116"/>
        <end position="191"/>
    </location>
</feature>
<evidence type="ECO:0000256" key="11">
    <source>
        <dbReference type="SAM" id="SignalP"/>
    </source>
</evidence>
<dbReference type="NCBIfam" id="TIGR01352">
    <property type="entry name" value="tonB_Cterm"/>
    <property type="match status" value="1"/>
</dbReference>
<dbReference type="PROSITE" id="PS52015">
    <property type="entry name" value="TONB_CTD"/>
    <property type="match status" value="1"/>
</dbReference>
<evidence type="ECO:0000256" key="10">
    <source>
        <dbReference type="SAM" id="MobiDB-lite"/>
    </source>
</evidence>
<comment type="caution">
    <text evidence="13">The sequence shown here is derived from an EMBL/GenBank/DDBJ whole genome shotgun (WGS) entry which is preliminary data.</text>
</comment>
<feature type="compositionally biased region" description="Polar residues" evidence="10">
    <location>
        <begin position="74"/>
        <end position="93"/>
    </location>
</feature>
<organism evidence="13 14">
    <name type="scientific">Pseudohalocynthiibacter aestuariivivens</name>
    <dbReference type="NCBI Taxonomy" id="1591409"/>
    <lineage>
        <taxon>Bacteria</taxon>
        <taxon>Pseudomonadati</taxon>
        <taxon>Pseudomonadota</taxon>
        <taxon>Alphaproteobacteria</taxon>
        <taxon>Rhodobacterales</taxon>
        <taxon>Paracoccaceae</taxon>
        <taxon>Pseudohalocynthiibacter</taxon>
    </lineage>
</organism>
<feature type="compositionally biased region" description="Low complexity" evidence="10">
    <location>
        <begin position="175"/>
        <end position="188"/>
    </location>
</feature>
<dbReference type="Pfam" id="PF03544">
    <property type="entry name" value="TonB_C"/>
    <property type="match status" value="1"/>
</dbReference>
<evidence type="ECO:0000256" key="8">
    <source>
        <dbReference type="ARBA" id="ARBA00022989"/>
    </source>
</evidence>
<keyword evidence="9" id="KW-0472">Membrane</keyword>
<dbReference type="InterPro" id="IPR006260">
    <property type="entry name" value="TonB/TolA_C"/>
</dbReference>
<dbReference type="EMBL" id="JBHMEA010000042">
    <property type="protein sequence ID" value="MFB9232732.1"/>
    <property type="molecule type" value="Genomic_DNA"/>
</dbReference>
<gene>
    <name evidence="13" type="ORF">ACFFUT_13140</name>
</gene>
<evidence type="ECO:0000256" key="6">
    <source>
        <dbReference type="ARBA" id="ARBA00022692"/>
    </source>
</evidence>
<keyword evidence="6" id="KW-0812">Transmembrane</keyword>
<dbReference type="PANTHER" id="PTHR33446:SF2">
    <property type="entry name" value="PROTEIN TONB"/>
    <property type="match status" value="1"/>
</dbReference>
<feature type="signal peptide" evidence="11">
    <location>
        <begin position="1"/>
        <end position="23"/>
    </location>
</feature>
<dbReference type="Gene3D" id="3.30.1150.10">
    <property type="match status" value="1"/>
</dbReference>
<evidence type="ECO:0000256" key="2">
    <source>
        <dbReference type="ARBA" id="ARBA00006555"/>
    </source>
</evidence>
<keyword evidence="4" id="KW-1003">Cell membrane</keyword>
<dbReference type="SUPFAM" id="SSF74653">
    <property type="entry name" value="TolA/TonB C-terminal domain"/>
    <property type="match status" value="1"/>
</dbReference>
<dbReference type="RefSeq" id="WP_213890415.1">
    <property type="nucleotide sequence ID" value="NZ_JAGFNU010000010.1"/>
</dbReference>
<evidence type="ECO:0000256" key="4">
    <source>
        <dbReference type="ARBA" id="ARBA00022475"/>
    </source>
</evidence>
<feature type="chain" id="PRO_5045651368" evidence="11">
    <location>
        <begin position="24"/>
        <end position="285"/>
    </location>
</feature>
<dbReference type="Proteomes" id="UP001589683">
    <property type="component" value="Unassembled WGS sequence"/>
</dbReference>
<evidence type="ECO:0000313" key="14">
    <source>
        <dbReference type="Proteomes" id="UP001589683"/>
    </source>
</evidence>
<feature type="domain" description="TonB C-terminal" evidence="12">
    <location>
        <begin position="197"/>
        <end position="285"/>
    </location>
</feature>
<keyword evidence="5" id="KW-0997">Cell inner membrane</keyword>
<keyword evidence="14" id="KW-1185">Reference proteome</keyword>
<evidence type="ECO:0000256" key="7">
    <source>
        <dbReference type="ARBA" id="ARBA00022927"/>
    </source>
</evidence>
<keyword evidence="11" id="KW-0732">Signal</keyword>
<protein>
    <submittedName>
        <fullName evidence="13">TonB family protein</fullName>
    </submittedName>
</protein>
<evidence type="ECO:0000313" key="13">
    <source>
        <dbReference type="EMBL" id="MFB9232732.1"/>
    </source>
</evidence>
<evidence type="ECO:0000256" key="5">
    <source>
        <dbReference type="ARBA" id="ARBA00022519"/>
    </source>
</evidence>
<keyword evidence="3" id="KW-0813">Transport</keyword>